<sequence length="254" mass="26075">MKKSLTVAALLATAIHAGAAVSITDSRTVYTQDFDTLASSGTTGSVLPADWVFSEAGTNANTTYGVGTGSSNTGNTYSFGAAGSTERALGGLQSSPLTPSFGASFRNDATRTITAVNIQYVGEQWRLGTVTRTDALNFEYSLDATSLSTGTWTAVTSLNFVAPNQGPTTGALNGNSNANQAALSGSFNTSLASGATFWIRWTDFNAIGADDGLAIDNFQLTVTLAPVPEPATQALLLAGLGAVGLLARRRGTRA</sequence>
<protein>
    <submittedName>
        <fullName evidence="3">PEP-CTERM sorting domain-containing protein</fullName>
    </submittedName>
</protein>
<dbReference type="EMBL" id="JBBUTH010000011">
    <property type="protein sequence ID" value="MEK8053387.1"/>
    <property type="molecule type" value="Genomic_DNA"/>
</dbReference>
<gene>
    <name evidence="3" type="ORF">AACH10_24230</name>
</gene>
<dbReference type="InterPro" id="IPR013424">
    <property type="entry name" value="Ice-binding_C"/>
</dbReference>
<proteinExistence type="predicted"/>
<evidence type="ECO:0000256" key="1">
    <source>
        <dbReference type="SAM" id="SignalP"/>
    </source>
</evidence>
<evidence type="ECO:0000259" key="2">
    <source>
        <dbReference type="Pfam" id="PF07589"/>
    </source>
</evidence>
<feature type="domain" description="Ice-binding protein C-terminal" evidence="2">
    <location>
        <begin position="226"/>
        <end position="250"/>
    </location>
</feature>
<keyword evidence="1" id="KW-0732">Signal</keyword>
<comment type="caution">
    <text evidence="3">The sequence shown here is derived from an EMBL/GenBank/DDBJ whole genome shotgun (WGS) entry which is preliminary data.</text>
</comment>
<feature type="chain" id="PRO_5045255497" evidence="1">
    <location>
        <begin position="20"/>
        <end position="254"/>
    </location>
</feature>
<dbReference type="RefSeq" id="WP_341413124.1">
    <property type="nucleotide sequence ID" value="NZ_JBBUTH010000011.1"/>
</dbReference>
<name>A0ABU9CS51_9BURK</name>
<dbReference type="Pfam" id="PF07589">
    <property type="entry name" value="PEP-CTERM"/>
    <property type="match status" value="1"/>
</dbReference>
<accession>A0ABU9CS51</accession>
<feature type="signal peptide" evidence="1">
    <location>
        <begin position="1"/>
        <end position="19"/>
    </location>
</feature>
<evidence type="ECO:0000313" key="4">
    <source>
        <dbReference type="Proteomes" id="UP001365405"/>
    </source>
</evidence>
<dbReference type="NCBIfam" id="TIGR02595">
    <property type="entry name" value="PEP_CTERM"/>
    <property type="match status" value="1"/>
</dbReference>
<evidence type="ECO:0000313" key="3">
    <source>
        <dbReference type="EMBL" id="MEK8053387.1"/>
    </source>
</evidence>
<reference evidence="3 4" key="1">
    <citation type="submission" date="2024-04" db="EMBL/GenBank/DDBJ databases">
        <title>Novel species of the genus Ideonella isolated from streams.</title>
        <authorList>
            <person name="Lu H."/>
        </authorList>
    </citation>
    <scope>NUCLEOTIDE SEQUENCE [LARGE SCALE GENOMIC DNA]</scope>
    <source>
        <strain evidence="3 4">DXS22W</strain>
    </source>
</reference>
<dbReference type="Proteomes" id="UP001365405">
    <property type="component" value="Unassembled WGS sequence"/>
</dbReference>
<keyword evidence="4" id="KW-1185">Reference proteome</keyword>
<organism evidence="3 4">
    <name type="scientific">Pseudaquabacterium inlustre</name>
    <dbReference type="NCBI Taxonomy" id="2984192"/>
    <lineage>
        <taxon>Bacteria</taxon>
        <taxon>Pseudomonadati</taxon>
        <taxon>Pseudomonadota</taxon>
        <taxon>Betaproteobacteria</taxon>
        <taxon>Burkholderiales</taxon>
        <taxon>Sphaerotilaceae</taxon>
        <taxon>Pseudaquabacterium</taxon>
    </lineage>
</organism>